<dbReference type="InterPro" id="IPR036938">
    <property type="entry name" value="PAP2/HPO_sf"/>
</dbReference>
<dbReference type="SUPFAM" id="SSF48317">
    <property type="entry name" value="Acid phosphatase/Vanadium-dependent haloperoxidase"/>
    <property type="match status" value="1"/>
</dbReference>
<reference evidence="4" key="1">
    <citation type="journal article" date="2019" name="Int. J. Syst. Evol. Microbiol.">
        <title>The Global Catalogue of Microorganisms (GCM) 10K type strain sequencing project: providing services to taxonomists for standard genome sequencing and annotation.</title>
        <authorList>
            <consortium name="The Broad Institute Genomics Platform"/>
            <consortium name="The Broad Institute Genome Sequencing Center for Infectious Disease"/>
            <person name="Wu L."/>
            <person name="Ma J."/>
        </authorList>
    </citation>
    <scope>NUCLEOTIDE SEQUENCE [LARGE SCALE GENOMIC DNA]</scope>
    <source>
        <strain evidence="4">CGMCC 4.7400</strain>
    </source>
</reference>
<evidence type="ECO:0000313" key="4">
    <source>
        <dbReference type="Proteomes" id="UP001597023"/>
    </source>
</evidence>
<keyword evidence="1" id="KW-1133">Transmembrane helix</keyword>
<name>A0ABW2WGC1_9ACTN</name>
<keyword evidence="1" id="KW-0812">Transmembrane</keyword>
<evidence type="ECO:0000259" key="2">
    <source>
        <dbReference type="Pfam" id="PF01569"/>
    </source>
</evidence>
<proteinExistence type="predicted"/>
<keyword evidence="1" id="KW-0472">Membrane</keyword>
<evidence type="ECO:0000256" key="1">
    <source>
        <dbReference type="SAM" id="Phobius"/>
    </source>
</evidence>
<dbReference type="InterPro" id="IPR000326">
    <property type="entry name" value="PAP2/HPO"/>
</dbReference>
<dbReference type="EMBL" id="JBHTEB010000001">
    <property type="protein sequence ID" value="MFD0317572.1"/>
    <property type="molecule type" value="Genomic_DNA"/>
</dbReference>
<dbReference type="Proteomes" id="UP001597023">
    <property type="component" value="Unassembled WGS sequence"/>
</dbReference>
<feature type="domain" description="Phosphatidic acid phosphatase type 2/haloperoxidase" evidence="2">
    <location>
        <begin position="117"/>
        <end position="202"/>
    </location>
</feature>
<feature type="transmembrane region" description="Helical" evidence="1">
    <location>
        <begin position="87"/>
        <end position="108"/>
    </location>
</feature>
<feature type="transmembrane region" description="Helical" evidence="1">
    <location>
        <begin position="50"/>
        <end position="75"/>
    </location>
</feature>
<accession>A0ABW2WGC1</accession>
<dbReference type="Gene3D" id="1.20.144.10">
    <property type="entry name" value="Phosphatidic acid phosphatase type 2/haloperoxidase"/>
    <property type="match status" value="1"/>
</dbReference>
<feature type="transmembrane region" description="Helical" evidence="1">
    <location>
        <begin position="155"/>
        <end position="173"/>
    </location>
</feature>
<feature type="transmembrane region" description="Helical" evidence="1">
    <location>
        <begin position="12"/>
        <end position="30"/>
    </location>
</feature>
<dbReference type="RefSeq" id="WP_381613111.1">
    <property type="nucleotide sequence ID" value="NZ_JBHTEB010000001.1"/>
</dbReference>
<comment type="caution">
    <text evidence="3">The sequence shown here is derived from an EMBL/GenBank/DDBJ whole genome shotgun (WGS) entry which is preliminary data.</text>
</comment>
<sequence>MAGTVRGRVPVLVVAVALVVFAVVTWQVAVDGALVGVDERVGRHFVRRGWLAELFADLGAVYVAVPVVVAVAVAVGWWARRRGALRWWVPGAVAVGMTGLVPAVVVPLKELLDRPGTAVTPGTGFYPSGHTATAAVAYGCATLLVLPWVRGGGRWVLVGVCSVVNLGVGVGLVRQGYHWPLDVVGSWCLGAVLLTAYAGLVSRSSRRTSAGTPSRRTGPS</sequence>
<feature type="transmembrane region" description="Helical" evidence="1">
    <location>
        <begin position="179"/>
        <end position="200"/>
    </location>
</feature>
<dbReference type="Pfam" id="PF01569">
    <property type="entry name" value="PAP2"/>
    <property type="match status" value="1"/>
</dbReference>
<keyword evidence="4" id="KW-1185">Reference proteome</keyword>
<evidence type="ECO:0000313" key="3">
    <source>
        <dbReference type="EMBL" id="MFD0317572.1"/>
    </source>
</evidence>
<gene>
    <name evidence="3" type="ORF">ACFQZ6_25795</name>
</gene>
<protein>
    <submittedName>
        <fullName evidence="3">Phosphatase PAP2 family protein</fullName>
    </submittedName>
</protein>
<organism evidence="3 4">
    <name type="scientific">Streptomyces flavalbus</name>
    <dbReference type="NCBI Taxonomy" id="2665155"/>
    <lineage>
        <taxon>Bacteria</taxon>
        <taxon>Bacillati</taxon>
        <taxon>Actinomycetota</taxon>
        <taxon>Actinomycetes</taxon>
        <taxon>Kitasatosporales</taxon>
        <taxon>Streptomycetaceae</taxon>
        <taxon>Streptomyces</taxon>
    </lineage>
</organism>
<feature type="transmembrane region" description="Helical" evidence="1">
    <location>
        <begin position="128"/>
        <end position="148"/>
    </location>
</feature>